<keyword evidence="3" id="KW-0479">Metal-binding</keyword>
<dbReference type="PANTHER" id="PTHR11733:SF128">
    <property type="entry name" value="KELL BLOOD GROUP GLYCOPROTEIN"/>
    <property type="match status" value="1"/>
</dbReference>
<dbReference type="Gene3D" id="3.40.390.10">
    <property type="entry name" value="Collagenase (Catalytic Domain)"/>
    <property type="match status" value="1"/>
</dbReference>
<feature type="domain" description="Peptidase M13 C-terminal" evidence="8">
    <location>
        <begin position="450"/>
        <end position="640"/>
    </location>
</feature>
<dbReference type="GO" id="GO:0046872">
    <property type="term" value="F:metal ion binding"/>
    <property type="evidence" value="ECO:0007669"/>
    <property type="project" value="UniProtKB-KW"/>
</dbReference>
<dbReference type="GeneID" id="109269163"/>
<evidence type="ECO:0000256" key="5">
    <source>
        <dbReference type="ARBA" id="ARBA00022833"/>
    </source>
</evidence>
<dbReference type="InterPro" id="IPR000718">
    <property type="entry name" value="Peptidase_M13"/>
</dbReference>
<proteinExistence type="predicted"/>
<dbReference type="InterPro" id="IPR024079">
    <property type="entry name" value="MetalloPept_cat_dom_sf"/>
</dbReference>
<dbReference type="PROSITE" id="PS51885">
    <property type="entry name" value="NEPRILYSIN"/>
    <property type="match status" value="1"/>
</dbReference>
<accession>A0A9W2V6R6</accession>
<dbReference type="Pfam" id="PF05649">
    <property type="entry name" value="Peptidase_M13_N"/>
    <property type="match status" value="2"/>
</dbReference>
<keyword evidence="6" id="KW-0482">Metalloprotease</keyword>
<dbReference type="CDD" id="cd08662">
    <property type="entry name" value="M13"/>
    <property type="match status" value="1"/>
</dbReference>
<protein>
    <submittedName>
        <fullName evidence="11">Kell blood group glycoprotein isoform X11</fullName>
    </submittedName>
</protein>
<dbReference type="InterPro" id="IPR018497">
    <property type="entry name" value="Peptidase_M13_C"/>
</dbReference>
<evidence type="ECO:0000256" key="7">
    <source>
        <dbReference type="SAM" id="Phobius"/>
    </source>
</evidence>
<dbReference type="CTD" id="3792"/>
<keyword evidence="2" id="KW-0645">Protease</keyword>
<reference evidence="11" key="1">
    <citation type="submission" date="2025-08" db="UniProtKB">
        <authorList>
            <consortium name="RefSeq"/>
        </authorList>
    </citation>
    <scope>IDENTIFICATION</scope>
    <source>
        <tissue evidence="11">Whole blood</tissue>
    </source>
</reference>
<feature type="transmembrane region" description="Helical" evidence="7">
    <location>
        <begin position="42"/>
        <end position="63"/>
    </location>
</feature>
<dbReference type="RefSeq" id="XP_053754370.1">
    <property type="nucleotide sequence ID" value="XM_053898395.1"/>
</dbReference>
<name>A0A9W2V6R6_PANPR</name>
<evidence type="ECO:0000256" key="4">
    <source>
        <dbReference type="ARBA" id="ARBA00022801"/>
    </source>
</evidence>
<dbReference type="Gene3D" id="1.10.1380.10">
    <property type="entry name" value="Neutral endopeptidase , domain2"/>
    <property type="match status" value="1"/>
</dbReference>
<dbReference type="GO" id="GO:0005886">
    <property type="term" value="C:plasma membrane"/>
    <property type="evidence" value="ECO:0007669"/>
    <property type="project" value="TreeGrafter"/>
</dbReference>
<evidence type="ECO:0000256" key="1">
    <source>
        <dbReference type="ARBA" id="ARBA00001947"/>
    </source>
</evidence>
<dbReference type="GO" id="GO:0016485">
    <property type="term" value="P:protein processing"/>
    <property type="evidence" value="ECO:0007669"/>
    <property type="project" value="TreeGrafter"/>
</dbReference>
<evidence type="ECO:0000256" key="6">
    <source>
        <dbReference type="ARBA" id="ARBA00023049"/>
    </source>
</evidence>
<dbReference type="GO" id="GO:0004222">
    <property type="term" value="F:metalloendopeptidase activity"/>
    <property type="evidence" value="ECO:0007669"/>
    <property type="project" value="InterPro"/>
</dbReference>
<keyword evidence="4" id="KW-0378">Hydrolase</keyword>
<dbReference type="SUPFAM" id="SSF55486">
    <property type="entry name" value="Metalloproteases ('zincins'), catalytic domain"/>
    <property type="match status" value="1"/>
</dbReference>
<dbReference type="PANTHER" id="PTHR11733">
    <property type="entry name" value="ZINC METALLOPROTEASE FAMILY M13 NEPRILYSIN-RELATED"/>
    <property type="match status" value="1"/>
</dbReference>
<keyword evidence="7" id="KW-1133">Transmembrane helix</keyword>
<keyword evidence="10" id="KW-1185">Reference proteome</keyword>
<keyword evidence="7" id="KW-0812">Transmembrane</keyword>
<evidence type="ECO:0000313" key="11">
    <source>
        <dbReference type="RefSeq" id="XP_053754370.1"/>
    </source>
</evidence>
<organism evidence="10 11">
    <name type="scientific">Panthera pardus</name>
    <name type="common">Leopard</name>
    <name type="synonym">Felis pardus</name>
    <dbReference type="NCBI Taxonomy" id="9691"/>
    <lineage>
        <taxon>Eukaryota</taxon>
        <taxon>Metazoa</taxon>
        <taxon>Chordata</taxon>
        <taxon>Craniata</taxon>
        <taxon>Vertebrata</taxon>
        <taxon>Euteleostomi</taxon>
        <taxon>Mammalia</taxon>
        <taxon>Eutheria</taxon>
        <taxon>Laurasiatheria</taxon>
        <taxon>Carnivora</taxon>
        <taxon>Feliformia</taxon>
        <taxon>Felidae</taxon>
        <taxon>Pantherinae</taxon>
        <taxon>Panthera</taxon>
    </lineage>
</organism>
<evidence type="ECO:0000259" key="9">
    <source>
        <dbReference type="Pfam" id="PF05649"/>
    </source>
</evidence>
<dbReference type="AlphaFoldDB" id="A0A9W2V6R6"/>
<dbReference type="InterPro" id="IPR008753">
    <property type="entry name" value="Peptidase_M13_N"/>
</dbReference>
<dbReference type="Pfam" id="PF01431">
    <property type="entry name" value="Peptidase_M13"/>
    <property type="match status" value="1"/>
</dbReference>
<dbReference type="Proteomes" id="UP001165780">
    <property type="component" value="Unplaced"/>
</dbReference>
<dbReference type="InterPro" id="IPR042089">
    <property type="entry name" value="Peptidase_M13_dom_2"/>
</dbReference>
<evidence type="ECO:0000259" key="8">
    <source>
        <dbReference type="Pfam" id="PF01431"/>
    </source>
</evidence>
<gene>
    <name evidence="11" type="primary">KEL</name>
</gene>
<feature type="domain" description="Peptidase M13 N-terminal" evidence="9">
    <location>
        <begin position="93"/>
        <end position="180"/>
    </location>
</feature>
<evidence type="ECO:0000256" key="2">
    <source>
        <dbReference type="ARBA" id="ARBA00022670"/>
    </source>
</evidence>
<feature type="domain" description="Peptidase M13 N-terminal" evidence="9">
    <location>
        <begin position="189"/>
        <end position="391"/>
    </location>
</feature>
<comment type="cofactor">
    <cofactor evidence="1">
        <name>Zn(2+)</name>
        <dbReference type="ChEBI" id="CHEBI:29105"/>
    </cofactor>
</comment>
<evidence type="ECO:0000256" key="3">
    <source>
        <dbReference type="ARBA" id="ARBA00022723"/>
    </source>
</evidence>
<keyword evidence="5" id="KW-0862">Zinc</keyword>
<evidence type="ECO:0000313" key="10">
    <source>
        <dbReference type="Proteomes" id="UP001165780"/>
    </source>
</evidence>
<dbReference type="PRINTS" id="PR00786">
    <property type="entry name" value="NEPRILYSIN"/>
</dbReference>
<keyword evidence="7" id="KW-0472">Membrane</keyword>
<sequence length="641" mass="72605">MSRAWGRGPFLRQEFPAQRSPVSQVEWPQERHITVGFMVRRVLVAGLLFSLLLGSSVLLVYIFRSCGPRPCRTPECHDLQAHYLASGNTSVAPCTDFFSFACGDAKGTKSSFQALAEENKRRLRKILEEPGSRHLGTGEDKAFQFYSSCVDTGAIEAEGAAPLRQVIEEIDQPEFDLPLKQEQEQKIYAQLFQFLRPLEEQQAQKKLFQLVTIDQLQEMAPAIDWLSCLQATFTPMSLRPSQLLVVHDLEYLKNMSQLVEEQLLKYRDFLQSHMILGLVGTLSPALNSKFQEARRSLIQKLRELTQRPPMPTSPRWMKCVEETGAFFEPTLAALFIHEAFSPKTQSAAMELFTAIKDTLIARLRRVPWMDEKTRKEAQDRVTQLQVKMGGPEWALKPSLAREEYNDIQLGPSYLQSFLSCVRSLRARIVQNFLQSFPQHRWQVSTWGVSAYYSISDHVVVFPAGLLQPPFFHPGYPRAVNFGAAGSIMAHELLHIFSQLLLPGGCPACDTHALQGALLCLKRHYQSIPLPSGLSFNGSWTLLENAADIGGVAIALQAYSRRLLRYYGETILPNLDLSPLQLFFRSYAQVMCREPSTWEPQDPHSPPMLRVHGPLSNMQAFARHFHCPRGALMNPSSRCQLW</sequence>